<accession>A0A5C5VPN1</accession>
<comment type="caution">
    <text evidence="1">The sequence shown here is derived from an EMBL/GenBank/DDBJ whole genome shotgun (WGS) entry which is preliminary data.</text>
</comment>
<keyword evidence="2" id="KW-1185">Reference proteome</keyword>
<organism evidence="1 2">
    <name type="scientific">Thalassoglobus neptunius</name>
    <dbReference type="NCBI Taxonomy" id="1938619"/>
    <lineage>
        <taxon>Bacteria</taxon>
        <taxon>Pseudomonadati</taxon>
        <taxon>Planctomycetota</taxon>
        <taxon>Planctomycetia</taxon>
        <taxon>Planctomycetales</taxon>
        <taxon>Planctomycetaceae</taxon>
        <taxon>Thalassoglobus</taxon>
    </lineage>
</organism>
<reference evidence="1 2" key="1">
    <citation type="submission" date="2019-02" db="EMBL/GenBank/DDBJ databases">
        <title>Deep-cultivation of Planctomycetes and their phenomic and genomic characterization uncovers novel biology.</title>
        <authorList>
            <person name="Wiegand S."/>
            <person name="Jogler M."/>
            <person name="Boedeker C."/>
            <person name="Pinto D."/>
            <person name="Vollmers J."/>
            <person name="Rivas-Marin E."/>
            <person name="Kohn T."/>
            <person name="Peeters S.H."/>
            <person name="Heuer A."/>
            <person name="Rast P."/>
            <person name="Oberbeckmann S."/>
            <person name="Bunk B."/>
            <person name="Jeske O."/>
            <person name="Meyerdierks A."/>
            <person name="Storesund J.E."/>
            <person name="Kallscheuer N."/>
            <person name="Luecker S."/>
            <person name="Lage O.M."/>
            <person name="Pohl T."/>
            <person name="Merkel B.J."/>
            <person name="Hornburger P."/>
            <person name="Mueller R.-W."/>
            <person name="Bruemmer F."/>
            <person name="Labrenz M."/>
            <person name="Spormann A.M."/>
            <person name="Op Den Camp H."/>
            <person name="Overmann J."/>
            <person name="Amann R."/>
            <person name="Jetten M.S.M."/>
            <person name="Mascher T."/>
            <person name="Medema M.H."/>
            <person name="Devos D.P."/>
            <person name="Kaster A.-K."/>
            <person name="Ovreas L."/>
            <person name="Rohde M."/>
            <person name="Galperin M.Y."/>
            <person name="Jogler C."/>
        </authorList>
    </citation>
    <scope>NUCLEOTIDE SEQUENCE [LARGE SCALE GENOMIC DNA]</scope>
    <source>
        <strain evidence="1 2">KOR42</strain>
    </source>
</reference>
<dbReference type="EMBL" id="SIHI01000056">
    <property type="protein sequence ID" value="TWT40070.1"/>
    <property type="molecule type" value="Genomic_DNA"/>
</dbReference>
<evidence type="ECO:0000313" key="2">
    <source>
        <dbReference type="Proteomes" id="UP000317243"/>
    </source>
</evidence>
<proteinExistence type="predicted"/>
<sequence>MGHACWVSGNDLFEAITPINRPGRNRVIGDLCARQVQRVETSLGNRSVSTDRQCWRHIADVNSYTVCDMGPILIGDTRSNQPLDRPIIKDVRGRCQMTGDRLNGPISPVDFPFGECVLAWVIADKGECVGPLFVDRNWTRNGVRDNVGDRHGNGIGREHAILIGDGGGDRVRCIAIGVDVIRKCRIANPRFDGPVTPVDVPL</sequence>
<dbReference type="Proteomes" id="UP000317243">
    <property type="component" value="Unassembled WGS sequence"/>
</dbReference>
<protein>
    <submittedName>
        <fullName evidence="1">Uncharacterized protein</fullName>
    </submittedName>
</protein>
<name>A0A5C5VPN1_9PLAN</name>
<gene>
    <name evidence="1" type="ORF">KOR42_50050</name>
</gene>
<dbReference type="AlphaFoldDB" id="A0A5C5VPN1"/>
<evidence type="ECO:0000313" key="1">
    <source>
        <dbReference type="EMBL" id="TWT40070.1"/>
    </source>
</evidence>